<organism evidence="13 14">
    <name type="scientific">Quillaja saponaria</name>
    <name type="common">Soap bark tree</name>
    <dbReference type="NCBI Taxonomy" id="32244"/>
    <lineage>
        <taxon>Eukaryota</taxon>
        <taxon>Viridiplantae</taxon>
        <taxon>Streptophyta</taxon>
        <taxon>Embryophyta</taxon>
        <taxon>Tracheophyta</taxon>
        <taxon>Spermatophyta</taxon>
        <taxon>Magnoliopsida</taxon>
        <taxon>eudicotyledons</taxon>
        <taxon>Gunneridae</taxon>
        <taxon>Pentapetalae</taxon>
        <taxon>rosids</taxon>
        <taxon>fabids</taxon>
        <taxon>Fabales</taxon>
        <taxon>Quillajaceae</taxon>
        <taxon>Quillaja</taxon>
    </lineage>
</organism>
<comment type="cofactor">
    <cofactor evidence="11">
        <name>heme</name>
        <dbReference type="ChEBI" id="CHEBI:30413"/>
    </cofactor>
</comment>
<dbReference type="PRINTS" id="PR00463">
    <property type="entry name" value="EP450I"/>
</dbReference>
<comment type="subcellular location">
    <subcellularLocation>
        <location evidence="1">Membrane</location>
        <topology evidence="1">Single-pass membrane protein</topology>
    </subcellularLocation>
</comment>
<dbReference type="InterPro" id="IPR001128">
    <property type="entry name" value="Cyt_P450"/>
</dbReference>
<evidence type="ECO:0000313" key="13">
    <source>
        <dbReference type="EMBL" id="KAJ7969944.1"/>
    </source>
</evidence>
<reference evidence="13" key="1">
    <citation type="journal article" date="2023" name="Science">
        <title>Elucidation of the pathway for biosynthesis of saponin adjuvants from the soapbark tree.</title>
        <authorList>
            <person name="Reed J."/>
            <person name="Orme A."/>
            <person name="El-Demerdash A."/>
            <person name="Owen C."/>
            <person name="Martin L.B.B."/>
            <person name="Misra R.C."/>
            <person name="Kikuchi S."/>
            <person name="Rejzek M."/>
            <person name="Martin A.C."/>
            <person name="Harkess A."/>
            <person name="Leebens-Mack J."/>
            <person name="Louveau T."/>
            <person name="Stephenson M.J."/>
            <person name="Osbourn A."/>
        </authorList>
    </citation>
    <scope>NUCLEOTIDE SEQUENCE</scope>
    <source>
        <strain evidence="13">S10</strain>
    </source>
</reference>
<evidence type="ECO:0000256" key="1">
    <source>
        <dbReference type="ARBA" id="ARBA00004167"/>
    </source>
</evidence>
<dbReference type="PROSITE" id="PS00086">
    <property type="entry name" value="CYTOCHROME_P450"/>
    <property type="match status" value="1"/>
</dbReference>
<dbReference type="GO" id="GO:0005506">
    <property type="term" value="F:iron ion binding"/>
    <property type="evidence" value="ECO:0007669"/>
    <property type="project" value="InterPro"/>
</dbReference>
<dbReference type="PANTHER" id="PTHR24282">
    <property type="entry name" value="CYTOCHROME P450 FAMILY MEMBER"/>
    <property type="match status" value="1"/>
</dbReference>
<dbReference type="InterPro" id="IPR002401">
    <property type="entry name" value="Cyt_P450_E_grp-I"/>
</dbReference>
<keyword evidence="10" id="KW-0472">Membrane</keyword>
<evidence type="ECO:0000256" key="11">
    <source>
        <dbReference type="PIRSR" id="PIRSR602401-1"/>
    </source>
</evidence>
<evidence type="ECO:0000256" key="5">
    <source>
        <dbReference type="ARBA" id="ARBA00022723"/>
    </source>
</evidence>
<name>A0AAD7PWH9_QUISA</name>
<evidence type="ECO:0000256" key="12">
    <source>
        <dbReference type="RuleBase" id="RU000461"/>
    </source>
</evidence>
<evidence type="ECO:0000256" key="9">
    <source>
        <dbReference type="ARBA" id="ARBA00023033"/>
    </source>
</evidence>
<keyword evidence="4" id="KW-0812">Transmembrane</keyword>
<keyword evidence="3 11" id="KW-0349">Heme</keyword>
<dbReference type="PRINTS" id="PR00385">
    <property type="entry name" value="P450"/>
</dbReference>
<dbReference type="Gene3D" id="1.10.630.10">
    <property type="entry name" value="Cytochrome P450"/>
    <property type="match status" value="2"/>
</dbReference>
<evidence type="ECO:0000256" key="8">
    <source>
        <dbReference type="ARBA" id="ARBA00023004"/>
    </source>
</evidence>
<dbReference type="Proteomes" id="UP001163823">
    <property type="component" value="Chromosome 4"/>
</dbReference>
<dbReference type="InterPro" id="IPR036396">
    <property type="entry name" value="Cyt_P450_sf"/>
</dbReference>
<dbReference type="KEGG" id="qsa:O6P43_008201"/>
<dbReference type="InterPro" id="IPR017972">
    <property type="entry name" value="Cyt_P450_CS"/>
</dbReference>
<dbReference type="GO" id="GO:0004497">
    <property type="term" value="F:monooxygenase activity"/>
    <property type="evidence" value="ECO:0007669"/>
    <property type="project" value="UniProtKB-KW"/>
</dbReference>
<proteinExistence type="inferred from homology"/>
<dbReference type="GO" id="GO:0020037">
    <property type="term" value="F:heme binding"/>
    <property type="evidence" value="ECO:0007669"/>
    <property type="project" value="InterPro"/>
</dbReference>
<keyword evidence="8 11" id="KW-0408">Iron</keyword>
<evidence type="ECO:0000313" key="14">
    <source>
        <dbReference type="Proteomes" id="UP001163823"/>
    </source>
</evidence>
<dbReference type="Pfam" id="PF00067">
    <property type="entry name" value="p450"/>
    <property type="match status" value="1"/>
</dbReference>
<keyword evidence="7 12" id="KW-0560">Oxidoreductase</keyword>
<dbReference type="SUPFAM" id="SSF48264">
    <property type="entry name" value="Cytochrome P450"/>
    <property type="match status" value="1"/>
</dbReference>
<evidence type="ECO:0000256" key="10">
    <source>
        <dbReference type="ARBA" id="ARBA00023136"/>
    </source>
</evidence>
<dbReference type="AlphaFoldDB" id="A0AAD7PWH9"/>
<protein>
    <submittedName>
        <fullName evidence="13">Cytochrome P450</fullName>
    </submittedName>
</protein>
<keyword evidence="14" id="KW-1185">Reference proteome</keyword>
<dbReference type="GO" id="GO:0016020">
    <property type="term" value="C:membrane"/>
    <property type="evidence" value="ECO:0007669"/>
    <property type="project" value="UniProtKB-SubCell"/>
</dbReference>
<gene>
    <name evidence="13" type="ORF">O6P43_008201</name>
</gene>
<evidence type="ECO:0000256" key="6">
    <source>
        <dbReference type="ARBA" id="ARBA00022989"/>
    </source>
</evidence>
<dbReference type="InterPro" id="IPR050665">
    <property type="entry name" value="Cytochrome_P450_Monooxygen"/>
</dbReference>
<keyword evidence="5 11" id="KW-0479">Metal-binding</keyword>
<evidence type="ECO:0000256" key="2">
    <source>
        <dbReference type="ARBA" id="ARBA00010617"/>
    </source>
</evidence>
<dbReference type="GO" id="GO:0016705">
    <property type="term" value="F:oxidoreductase activity, acting on paired donors, with incorporation or reduction of molecular oxygen"/>
    <property type="evidence" value="ECO:0007669"/>
    <property type="project" value="InterPro"/>
</dbReference>
<keyword evidence="6" id="KW-1133">Transmembrane helix</keyword>
<evidence type="ECO:0000256" key="7">
    <source>
        <dbReference type="ARBA" id="ARBA00023002"/>
    </source>
</evidence>
<evidence type="ECO:0000256" key="3">
    <source>
        <dbReference type="ARBA" id="ARBA00022617"/>
    </source>
</evidence>
<comment type="similarity">
    <text evidence="2 12">Belongs to the cytochrome P450 family.</text>
</comment>
<dbReference type="PANTHER" id="PTHR24282:SF15">
    <property type="entry name" value="CYTOCHROME P450, FAMILY 715, SUBFAMILY A, POLYPEPTIDE 1"/>
    <property type="match status" value="1"/>
</dbReference>
<feature type="binding site" description="axial binding residue" evidence="11">
    <location>
        <position position="251"/>
    </location>
    <ligand>
        <name>heme</name>
        <dbReference type="ChEBI" id="CHEBI:30413"/>
    </ligand>
    <ligandPart>
        <name>Fe</name>
        <dbReference type="ChEBI" id="CHEBI:18248"/>
    </ligandPart>
</feature>
<sequence>MAEGNDWVLRRHVITPAFSPLHFKALESLMVDSTKGMLDKWVLQINSGNQEIDVEKEITVVGGEIIAKASFGMSYQNNFLGLLLQENNVEGRQGKTLSTQQLVDECKTFFFGGHDTTALAITWSLMLLARHQDWQNQLREEIREVVGDNELSDINTLAALKKMEWVMNEVLRLYSPAPNIQRQARENIQVVDFIVPKGTNLWIDVVVMHHDRALWGKDVNEFKPERFKDDAHGGCEHKMRYLPFGFGGRMCIGRNLTFLEYKVVLTLILSRFSFTLSTTYCHSPSVLLTLRPTHGLPLMMHLL</sequence>
<keyword evidence="9 12" id="KW-0503">Monooxygenase</keyword>
<accession>A0AAD7PWH9</accession>
<evidence type="ECO:0000256" key="4">
    <source>
        <dbReference type="ARBA" id="ARBA00022692"/>
    </source>
</evidence>
<comment type="caution">
    <text evidence="13">The sequence shown here is derived from an EMBL/GenBank/DDBJ whole genome shotgun (WGS) entry which is preliminary data.</text>
</comment>
<dbReference type="EMBL" id="JARAOO010000004">
    <property type="protein sequence ID" value="KAJ7969944.1"/>
    <property type="molecule type" value="Genomic_DNA"/>
</dbReference>